<name>A0A8H4RY62_9HELO</name>
<dbReference type="EMBL" id="JAAMPI010000012">
    <property type="protein sequence ID" value="KAF4637718.1"/>
    <property type="molecule type" value="Genomic_DNA"/>
</dbReference>
<keyword evidence="4" id="KW-1185">Reference proteome</keyword>
<dbReference type="InterPro" id="IPR023213">
    <property type="entry name" value="CAT-like_dom_sf"/>
</dbReference>
<dbReference type="Proteomes" id="UP000566819">
    <property type="component" value="Unassembled WGS sequence"/>
</dbReference>
<comment type="caution">
    <text evidence="3">The sequence shown here is derived from an EMBL/GenBank/DDBJ whole genome shotgun (WGS) entry which is preliminary data.</text>
</comment>
<accession>A0A8H4RY62</accession>
<dbReference type="GO" id="GO:0016740">
    <property type="term" value="F:transferase activity"/>
    <property type="evidence" value="ECO:0007669"/>
    <property type="project" value="UniProtKB-KW"/>
</dbReference>
<dbReference type="AlphaFoldDB" id="A0A8H4RY62"/>
<dbReference type="Pfam" id="PF22664">
    <property type="entry name" value="TRI-like_N"/>
    <property type="match status" value="1"/>
</dbReference>
<feature type="domain" description="Trichothecene 3-O-acetyltransferase-like N-terminal" evidence="2">
    <location>
        <begin position="97"/>
        <end position="190"/>
    </location>
</feature>
<reference evidence="3 4" key="1">
    <citation type="submission" date="2020-03" db="EMBL/GenBank/DDBJ databases">
        <title>Draft Genome Sequence of Cudoniella acicularis.</title>
        <authorList>
            <person name="Buettner E."/>
            <person name="Kellner H."/>
        </authorList>
    </citation>
    <scope>NUCLEOTIDE SEQUENCE [LARGE SCALE GENOMIC DNA]</scope>
    <source>
        <strain evidence="3 4">DSM 108380</strain>
    </source>
</reference>
<proteinExistence type="predicted"/>
<dbReference type="Gene3D" id="3.30.559.10">
    <property type="entry name" value="Chloramphenicol acetyltransferase-like domain"/>
    <property type="match status" value="2"/>
</dbReference>
<dbReference type="OrthoDB" id="1862401at2759"/>
<gene>
    <name evidence="3" type="ORF">G7Y89_g346</name>
</gene>
<dbReference type="PANTHER" id="PTHR31896:SF64">
    <property type="entry name" value="TRICHOTHECENE 3-O-ACETYLTRANSFERASE"/>
    <property type="match status" value="1"/>
</dbReference>
<organism evidence="3 4">
    <name type="scientific">Cudoniella acicularis</name>
    <dbReference type="NCBI Taxonomy" id="354080"/>
    <lineage>
        <taxon>Eukaryota</taxon>
        <taxon>Fungi</taxon>
        <taxon>Dikarya</taxon>
        <taxon>Ascomycota</taxon>
        <taxon>Pezizomycotina</taxon>
        <taxon>Leotiomycetes</taxon>
        <taxon>Helotiales</taxon>
        <taxon>Tricladiaceae</taxon>
        <taxon>Cudoniella</taxon>
    </lineage>
</organism>
<keyword evidence="1" id="KW-0808">Transferase</keyword>
<evidence type="ECO:0000259" key="2">
    <source>
        <dbReference type="Pfam" id="PF22664"/>
    </source>
</evidence>
<evidence type="ECO:0000256" key="1">
    <source>
        <dbReference type="ARBA" id="ARBA00022679"/>
    </source>
</evidence>
<evidence type="ECO:0000313" key="3">
    <source>
        <dbReference type="EMBL" id="KAF4637718.1"/>
    </source>
</evidence>
<sequence length="515" mass="58445">MEYQAQTFSLRPDIPFDAEYPLTIVDGLMPPSNGAYLFIYDTTDEKQDAAIYQKDLADRLQKSLRSFIQNPGEKLKGYPELLGSICEDPLTARVHVKVMKSSEVKFTVAIRNDISYQDLRPDLQFPTNCVPLEIFAPGLATIVPTDTKERPAFWVRLTFVKGGFVLMANKHHFLVDGTGLAKFMQEWFLKARELKSSGEKDVLSCKIDRNKHNQRLLDFEKYPTTHLAPGLNYKVAPGARRTMYGCPDFDSNIILFVKRVVEFITYWFPSLPLGTKTQMFHFKMESLQQLKDIAESKAPTRISTNDSMMAFIWRCVTRARQTGIENPQGSSKMLFIADFRSRLDPPLLANYFGNAVQCLPSSMPIATLLEPTKDFLGVTAAALRASLQKLDTSLVRSSVQFVASHQRTSDVQEDLKIFRGPDIFTTSWENFYPSTESLELGVGKFRRVRCPGRPSYDGGYIVMPAYGLRDVTPEDDKSYPGGLEVLLDLRKPHMDALMTDSEWRQFVTWPGKIES</sequence>
<dbReference type="PANTHER" id="PTHR31896">
    <property type="entry name" value="FAMILY REGULATORY PROTEIN, PUTATIVE (AFU_ORTHOLOGUE AFUA_3G14730)-RELATED"/>
    <property type="match status" value="1"/>
</dbReference>
<protein>
    <recommendedName>
        <fullName evidence="2">Trichothecene 3-O-acetyltransferase-like N-terminal domain-containing protein</fullName>
    </recommendedName>
</protein>
<evidence type="ECO:0000313" key="4">
    <source>
        <dbReference type="Proteomes" id="UP000566819"/>
    </source>
</evidence>
<dbReference type="InterPro" id="IPR054710">
    <property type="entry name" value="Tri101-like_N"/>
</dbReference>
<dbReference type="InterPro" id="IPR051283">
    <property type="entry name" value="Sec_Metabolite_Acyltrans"/>
</dbReference>
<dbReference type="Pfam" id="PF02458">
    <property type="entry name" value="Transferase"/>
    <property type="match status" value="1"/>
</dbReference>